<dbReference type="Pfam" id="PF12697">
    <property type="entry name" value="Abhydrolase_6"/>
    <property type="match status" value="1"/>
</dbReference>
<sequence length="295" mass="33302">MRPSAGSFPFTDHNGTVWLAFQDFGDRSRDRVVVCVHGMTRNGRDFDRLAIAMAKDYRVIEVDVVGRGRSGWLADKTEYNYPTYLKHMDAFFQYRGLEECDFVGTSMGGLIGMMLAAREESPIRRLILNDVGPVISGEALSRLGTRVGEDPRFKNLQEAAEYFKEVYADFGIPDDLAWSDLTLHSAIRQENGTYALHYDPAIGDVFTEEMPDVKLWDVWDKVRCPTLVLRGEHSDILTRETAERMTRSGPKAELVEFPGVGHAPSLMTEEQIKVVHDWLRSFDEEAEEDAVADAG</sequence>
<comment type="caution">
    <text evidence="2">The sequence shown here is derived from an EMBL/GenBank/DDBJ whole genome shotgun (WGS) entry which is preliminary data.</text>
</comment>
<dbReference type="RefSeq" id="WP_028794564.1">
    <property type="nucleotide sequence ID" value="NZ_FNBW01000016.1"/>
</dbReference>
<name>A0A8G2BLG1_9PROT</name>
<gene>
    <name evidence="2" type="ORF">SAMN05660686_04248</name>
</gene>
<dbReference type="SUPFAM" id="SSF53474">
    <property type="entry name" value="alpha/beta-Hydrolases"/>
    <property type="match status" value="1"/>
</dbReference>
<keyword evidence="3" id="KW-1185">Reference proteome</keyword>
<dbReference type="EMBL" id="FNBW01000016">
    <property type="protein sequence ID" value="SDG39512.1"/>
    <property type="molecule type" value="Genomic_DNA"/>
</dbReference>
<dbReference type="InterPro" id="IPR029058">
    <property type="entry name" value="AB_hydrolase_fold"/>
</dbReference>
<dbReference type="Gene3D" id="3.40.50.1820">
    <property type="entry name" value="alpha/beta hydrolase"/>
    <property type="match status" value="1"/>
</dbReference>
<evidence type="ECO:0000313" key="2">
    <source>
        <dbReference type="EMBL" id="SDG39512.1"/>
    </source>
</evidence>
<dbReference type="InterPro" id="IPR050228">
    <property type="entry name" value="Carboxylesterase_BioH"/>
</dbReference>
<dbReference type="PANTHER" id="PTHR43194">
    <property type="entry name" value="HYDROLASE ALPHA/BETA FOLD FAMILY"/>
    <property type="match status" value="1"/>
</dbReference>
<protein>
    <submittedName>
        <fullName evidence="2">Pimeloyl-ACP methyl ester carboxylesterase</fullName>
    </submittedName>
</protein>
<dbReference type="PRINTS" id="PR00111">
    <property type="entry name" value="ABHYDROLASE"/>
</dbReference>
<dbReference type="InterPro" id="IPR000073">
    <property type="entry name" value="AB_hydrolase_1"/>
</dbReference>
<evidence type="ECO:0000259" key="1">
    <source>
        <dbReference type="Pfam" id="PF12697"/>
    </source>
</evidence>
<organism evidence="2 3">
    <name type="scientific">Thalassobaculum litoreum DSM 18839</name>
    <dbReference type="NCBI Taxonomy" id="1123362"/>
    <lineage>
        <taxon>Bacteria</taxon>
        <taxon>Pseudomonadati</taxon>
        <taxon>Pseudomonadota</taxon>
        <taxon>Alphaproteobacteria</taxon>
        <taxon>Rhodospirillales</taxon>
        <taxon>Thalassobaculaceae</taxon>
        <taxon>Thalassobaculum</taxon>
    </lineage>
</organism>
<dbReference type="Proteomes" id="UP000198615">
    <property type="component" value="Unassembled WGS sequence"/>
</dbReference>
<accession>A0A8G2BLG1</accession>
<evidence type="ECO:0000313" key="3">
    <source>
        <dbReference type="Proteomes" id="UP000198615"/>
    </source>
</evidence>
<dbReference type="AlphaFoldDB" id="A0A8G2BLG1"/>
<dbReference type="OrthoDB" id="9791366at2"/>
<dbReference type="PANTHER" id="PTHR43194:SF2">
    <property type="entry name" value="PEROXISOMAL MEMBRANE PROTEIN LPX1"/>
    <property type="match status" value="1"/>
</dbReference>
<proteinExistence type="predicted"/>
<feature type="domain" description="AB hydrolase-1" evidence="1">
    <location>
        <begin position="33"/>
        <end position="267"/>
    </location>
</feature>
<reference evidence="2 3" key="1">
    <citation type="submission" date="2016-10" db="EMBL/GenBank/DDBJ databases">
        <authorList>
            <person name="Varghese N."/>
            <person name="Submissions S."/>
        </authorList>
    </citation>
    <scope>NUCLEOTIDE SEQUENCE [LARGE SCALE GENOMIC DNA]</scope>
    <source>
        <strain evidence="2 3">DSM 18839</strain>
    </source>
</reference>